<reference evidence="1 2" key="1">
    <citation type="submission" date="2018-11" db="EMBL/GenBank/DDBJ databases">
        <authorList>
            <person name="Wuyts S."/>
        </authorList>
    </citation>
    <scope>NUCLEOTIDE SEQUENCE [LARGE SCALE GENOMIC DNA]</scope>
    <source>
        <strain evidence="1">Lactobacillus mudanjiangensis AMBF249</strain>
    </source>
</reference>
<organism evidence="1 2">
    <name type="scientific">Lactiplantibacillus mudanjiangensis</name>
    <dbReference type="NCBI Taxonomy" id="1296538"/>
    <lineage>
        <taxon>Bacteria</taxon>
        <taxon>Bacillati</taxon>
        <taxon>Bacillota</taxon>
        <taxon>Bacilli</taxon>
        <taxon>Lactobacillales</taxon>
        <taxon>Lactobacillaceae</taxon>
        <taxon>Lactiplantibacillus</taxon>
    </lineage>
</organism>
<proteinExistence type="predicted"/>
<dbReference type="Proteomes" id="UP000289996">
    <property type="component" value="Unassembled WGS sequence"/>
</dbReference>
<dbReference type="EMBL" id="UYIG01000130">
    <property type="protein sequence ID" value="VDG29198.1"/>
    <property type="molecule type" value="Genomic_DNA"/>
</dbReference>
<dbReference type="RefSeq" id="WP_130852036.1">
    <property type="nucleotide sequence ID" value="NZ_UYIG01000130.1"/>
</dbReference>
<evidence type="ECO:0008006" key="3">
    <source>
        <dbReference type="Google" id="ProtNLM"/>
    </source>
</evidence>
<name>A0A660E0I8_9LACO</name>
<dbReference type="SUPFAM" id="SSF56801">
    <property type="entry name" value="Acetyl-CoA synthetase-like"/>
    <property type="match status" value="1"/>
</dbReference>
<dbReference type="AlphaFoldDB" id="A0A660E0I8"/>
<keyword evidence="2" id="KW-1185">Reference proteome</keyword>
<protein>
    <recommendedName>
        <fullName evidence="3">AMP-dependent synthetase/ligase domain-containing protein</fullName>
    </recommendedName>
</protein>
<gene>
    <name evidence="1" type="ORF">MUDAN_MDHGFNIF_00879</name>
</gene>
<sequence length="207" mass="22502">MSELTNQITTQLQLHRQEALIKSRTQGIWYTGADLLEDIALCKSSLQQQAVTAGQNMLVSLDNSVALPIVLLASWELGINITLAAPTTKPSLVNDHYTAMVYTPTSTQQLATQLDPQQVSLLTLILNTAPNFAYLVQDLAPSLVQTPEATLTIAGHHTVYTQSMLLQHAQQLTPPAKITDLYDLDRGILPLLANLLQPTPVALAWAG</sequence>
<accession>A0A660E0I8</accession>
<dbReference type="InterPro" id="IPR042099">
    <property type="entry name" value="ANL_N_sf"/>
</dbReference>
<dbReference type="Gene3D" id="3.40.50.12780">
    <property type="entry name" value="N-terminal domain of ligase-like"/>
    <property type="match status" value="1"/>
</dbReference>
<evidence type="ECO:0000313" key="1">
    <source>
        <dbReference type="EMBL" id="VDG29198.1"/>
    </source>
</evidence>
<dbReference type="OrthoDB" id="2291219at2"/>
<evidence type="ECO:0000313" key="2">
    <source>
        <dbReference type="Proteomes" id="UP000289996"/>
    </source>
</evidence>